<sequence>MSIFVFHLYFGLDNTLVQPKVVDKVRSECIFLKLIGTSNEKKPDVVKFRNQSGYIKSS</sequence>
<gene>
    <name evidence="1" type="ORF">SDC9_104474</name>
</gene>
<comment type="caution">
    <text evidence="1">The sequence shown here is derived from an EMBL/GenBank/DDBJ whole genome shotgun (WGS) entry which is preliminary data.</text>
</comment>
<protein>
    <submittedName>
        <fullName evidence="1">Uncharacterized protein</fullName>
    </submittedName>
</protein>
<evidence type="ECO:0000313" key="1">
    <source>
        <dbReference type="EMBL" id="MPM57651.1"/>
    </source>
</evidence>
<accession>A0A645AZB8</accession>
<organism evidence="1">
    <name type="scientific">bioreactor metagenome</name>
    <dbReference type="NCBI Taxonomy" id="1076179"/>
    <lineage>
        <taxon>unclassified sequences</taxon>
        <taxon>metagenomes</taxon>
        <taxon>ecological metagenomes</taxon>
    </lineage>
</organism>
<proteinExistence type="predicted"/>
<name>A0A645AZB8_9ZZZZ</name>
<reference evidence="1" key="1">
    <citation type="submission" date="2019-08" db="EMBL/GenBank/DDBJ databases">
        <authorList>
            <person name="Kucharzyk K."/>
            <person name="Murdoch R.W."/>
            <person name="Higgins S."/>
            <person name="Loffler F."/>
        </authorList>
    </citation>
    <scope>NUCLEOTIDE SEQUENCE</scope>
</reference>
<dbReference type="EMBL" id="VSSQ01016377">
    <property type="protein sequence ID" value="MPM57651.1"/>
    <property type="molecule type" value="Genomic_DNA"/>
</dbReference>
<dbReference type="AlphaFoldDB" id="A0A645AZB8"/>